<evidence type="ECO:0000313" key="2">
    <source>
        <dbReference type="EMBL" id="QHQ36161.1"/>
    </source>
</evidence>
<dbReference type="EMBL" id="CP046620">
    <property type="protein sequence ID" value="QHQ36161.1"/>
    <property type="molecule type" value="Genomic_DNA"/>
</dbReference>
<dbReference type="KEGG" id="amaq:GO499_13775"/>
<dbReference type="RefSeq" id="WP_161862710.1">
    <property type="nucleotide sequence ID" value="NZ_CP046620.1"/>
</dbReference>
<dbReference type="Proteomes" id="UP000464495">
    <property type="component" value="Chromosome"/>
</dbReference>
<dbReference type="Pfam" id="PF20066">
    <property type="entry name" value="Glyoxalase_8"/>
    <property type="match status" value="1"/>
</dbReference>
<dbReference type="InterPro" id="IPR045517">
    <property type="entry name" value="Glyoxalase_8"/>
</dbReference>
<gene>
    <name evidence="2" type="ORF">GO499_13775</name>
</gene>
<organism evidence="2 3">
    <name type="scientific">Algicella marina</name>
    <dbReference type="NCBI Taxonomy" id="2683284"/>
    <lineage>
        <taxon>Bacteria</taxon>
        <taxon>Pseudomonadati</taxon>
        <taxon>Pseudomonadota</taxon>
        <taxon>Alphaproteobacteria</taxon>
        <taxon>Rhodobacterales</taxon>
        <taxon>Paracoccaceae</taxon>
        <taxon>Algicella</taxon>
    </lineage>
</organism>
<feature type="domain" description="Glyoxalase-related protein" evidence="1">
    <location>
        <begin position="4"/>
        <end position="142"/>
    </location>
</feature>
<dbReference type="AlphaFoldDB" id="A0A6P1T331"/>
<accession>A0A6P1T331</accession>
<sequence>MSLSHLTLDGVKAQAKGLRRALGANGYEIAHGRALELVAQQYGFRDWNTLHARVGNAPPVPIHVGQQITGRYLGKPFKGDVIAVRSLGDDSKFALTLHFDRPIDVVEFDNFSNFRSRVSVVVDREGRTAEKTSNGEPHMALDTAVAIS</sequence>
<proteinExistence type="predicted"/>
<evidence type="ECO:0000313" key="3">
    <source>
        <dbReference type="Proteomes" id="UP000464495"/>
    </source>
</evidence>
<name>A0A6P1T331_9RHOB</name>
<protein>
    <recommendedName>
        <fullName evidence="1">Glyoxalase-related protein domain-containing protein</fullName>
    </recommendedName>
</protein>
<keyword evidence="3" id="KW-1185">Reference proteome</keyword>
<reference evidence="2 3" key="1">
    <citation type="submission" date="2019-12" db="EMBL/GenBank/DDBJ databases">
        <title>Complete genome sequence of Algicella marina strain 9Alg 56(T) isolated from the red alga Tichocarpus crinitus.</title>
        <authorList>
            <person name="Kim S.-G."/>
            <person name="Nedashkovskaya O.I."/>
        </authorList>
    </citation>
    <scope>NUCLEOTIDE SEQUENCE [LARGE SCALE GENOMIC DNA]</scope>
    <source>
        <strain evidence="2 3">9Alg 56</strain>
    </source>
</reference>
<evidence type="ECO:0000259" key="1">
    <source>
        <dbReference type="Pfam" id="PF20066"/>
    </source>
</evidence>